<keyword evidence="1" id="KW-0812">Transmembrane</keyword>
<keyword evidence="1" id="KW-0472">Membrane</keyword>
<dbReference type="EMBL" id="JAACNO010001662">
    <property type="protein sequence ID" value="KAF4138597.1"/>
    <property type="molecule type" value="Genomic_DNA"/>
</dbReference>
<evidence type="ECO:0000256" key="1">
    <source>
        <dbReference type="SAM" id="Phobius"/>
    </source>
</evidence>
<comment type="caution">
    <text evidence="3">The sequence shown here is derived from an EMBL/GenBank/DDBJ whole genome shotgun (WGS) entry which is preliminary data.</text>
</comment>
<keyword evidence="1" id="KW-1133">Transmembrane helix</keyword>
<evidence type="ECO:0000313" key="2">
    <source>
        <dbReference type="EMBL" id="KAF4138597.1"/>
    </source>
</evidence>
<gene>
    <name evidence="3" type="ORF">GN958_ATG01423</name>
    <name evidence="2" type="ORF">GN958_ATG12208</name>
</gene>
<evidence type="ECO:0000313" key="4">
    <source>
        <dbReference type="Proteomes" id="UP000704712"/>
    </source>
</evidence>
<organism evidence="3 4">
    <name type="scientific">Phytophthora infestans</name>
    <name type="common">Potato late blight agent</name>
    <name type="synonym">Botrytis infestans</name>
    <dbReference type="NCBI Taxonomy" id="4787"/>
    <lineage>
        <taxon>Eukaryota</taxon>
        <taxon>Sar</taxon>
        <taxon>Stramenopiles</taxon>
        <taxon>Oomycota</taxon>
        <taxon>Peronosporomycetes</taxon>
        <taxon>Peronosporales</taxon>
        <taxon>Peronosporaceae</taxon>
        <taxon>Phytophthora</taxon>
    </lineage>
</organism>
<dbReference type="EMBL" id="JAACNO010000177">
    <property type="protein sequence ID" value="KAF4149385.1"/>
    <property type="molecule type" value="Genomic_DNA"/>
</dbReference>
<dbReference type="AlphaFoldDB" id="A0A8S9V8K5"/>
<sequence>MLSMRVSCAACFISELESELLLSPEFCDPMRASLLLLLVAATIAISLTAATNGLNPARRLKGVQTSSVEEEPLRAQDEERAGWADLASKFKAGQLDDALEKMKGVGQVDDALAKIKGAGQLDDAVAAAGGNKWPQALEKLKAQKALQNAEKVAETTTAGKNKWQSALEKLKANNFKNIDDIKIPVADQNKWQAAVAKIQAGKLTNLDTTNNKWQSAFQKLKASGQLKNVDEAQVAKLTEGVANEIAKNPEKSSKFGKIMTVVFGAAITGLVVYGISAMVTS</sequence>
<feature type="transmembrane region" description="Helical" evidence="1">
    <location>
        <begin position="258"/>
        <end position="279"/>
    </location>
</feature>
<dbReference type="Proteomes" id="UP000704712">
    <property type="component" value="Unassembled WGS sequence"/>
</dbReference>
<feature type="transmembrane region" description="Helical" evidence="1">
    <location>
        <begin position="34"/>
        <end position="54"/>
    </location>
</feature>
<reference evidence="3" key="1">
    <citation type="submission" date="2020-03" db="EMBL/GenBank/DDBJ databases">
        <title>Hybrid Assembly of Korean Phytophthora infestans isolates.</title>
        <authorList>
            <person name="Prokchorchik M."/>
            <person name="Lee Y."/>
            <person name="Seo J."/>
            <person name="Cho J.-H."/>
            <person name="Park Y.-E."/>
            <person name="Jang D.-C."/>
            <person name="Im J.-S."/>
            <person name="Choi J.-G."/>
            <person name="Park H.-J."/>
            <person name="Lee G.-B."/>
            <person name="Lee Y.-G."/>
            <person name="Hong S.-Y."/>
            <person name="Cho K."/>
            <person name="Sohn K.H."/>
        </authorList>
    </citation>
    <scope>NUCLEOTIDE SEQUENCE</scope>
    <source>
        <strain evidence="3">KR_2_A2</strain>
    </source>
</reference>
<evidence type="ECO:0000313" key="3">
    <source>
        <dbReference type="EMBL" id="KAF4149385.1"/>
    </source>
</evidence>
<name>A0A8S9V8K5_PHYIN</name>
<protein>
    <recommendedName>
        <fullName evidence="5">Secreted RxLR effector peptide protein</fullName>
    </recommendedName>
</protein>
<accession>A0A8S9V8K5</accession>
<proteinExistence type="predicted"/>
<evidence type="ECO:0008006" key="5">
    <source>
        <dbReference type="Google" id="ProtNLM"/>
    </source>
</evidence>